<keyword evidence="4" id="KW-0862">Zinc</keyword>
<evidence type="ECO:0000256" key="1">
    <source>
        <dbReference type="ARBA" id="ARBA00007749"/>
    </source>
</evidence>
<dbReference type="CDD" id="cd16277">
    <property type="entry name" value="metallo-hydrolase-like_MBL-fold"/>
    <property type="match status" value="1"/>
</dbReference>
<evidence type="ECO:0000313" key="7">
    <source>
        <dbReference type="Proteomes" id="UP001556098"/>
    </source>
</evidence>
<evidence type="ECO:0000256" key="3">
    <source>
        <dbReference type="ARBA" id="ARBA00022801"/>
    </source>
</evidence>
<dbReference type="SMART" id="SM00849">
    <property type="entry name" value="Lactamase_B"/>
    <property type="match status" value="1"/>
</dbReference>
<gene>
    <name evidence="6" type="ORF">AB2B41_21955</name>
</gene>
<name>A0ABV3RTM2_9RHOB</name>
<dbReference type="RefSeq" id="WP_367879973.1">
    <property type="nucleotide sequence ID" value="NZ_JBFNXX010000041.1"/>
</dbReference>
<evidence type="ECO:0000259" key="5">
    <source>
        <dbReference type="SMART" id="SM00849"/>
    </source>
</evidence>
<dbReference type="Proteomes" id="UP001556098">
    <property type="component" value="Unassembled WGS sequence"/>
</dbReference>
<dbReference type="PANTHER" id="PTHR42978">
    <property type="entry name" value="QUORUM-QUENCHING LACTONASE YTNP-RELATED-RELATED"/>
    <property type="match status" value="1"/>
</dbReference>
<dbReference type="InterPro" id="IPR051013">
    <property type="entry name" value="MBL_superfamily_lactonases"/>
</dbReference>
<reference evidence="6 7" key="1">
    <citation type="submission" date="2024-07" db="EMBL/GenBank/DDBJ databases">
        <title>Marimonas sp.nov., isolated from tidal-flat sediment.</title>
        <authorList>
            <person name="Jayan J.N."/>
            <person name="Lee S.S."/>
        </authorList>
    </citation>
    <scope>NUCLEOTIDE SEQUENCE [LARGE SCALE GENOMIC DNA]</scope>
    <source>
        <strain evidence="6 7">MJW-29</strain>
    </source>
</reference>
<proteinExistence type="inferred from homology"/>
<sequence>MLESVDPFMDPQEFFPDMGPEGLELMRREAPRQLCQKTGKMLLPIQGFLVKTPQHVILIDACIGNDKTCEFEESWHKRSDGRFLAGLRAAGATPEDIDFVMCTHLHIDHVGWNTQLEDGRWVPTFPNARYIFPASDHDHFSSERGVAYQESVLPVIAADQAELVGPDHKLGDYLSLIPTPGHTPGHVAVEVAHAGKVAVVTGDLMHSPIQCLKPEWNFAYDHEPELAAESRRQFLGMASQRQDLVLGSHFPLPSHGKVVAQSDAFAWLED</sequence>
<accession>A0ABV3RTM2</accession>
<keyword evidence="3" id="KW-0378">Hydrolase</keyword>
<keyword evidence="7" id="KW-1185">Reference proteome</keyword>
<evidence type="ECO:0000256" key="2">
    <source>
        <dbReference type="ARBA" id="ARBA00022723"/>
    </source>
</evidence>
<organism evidence="6 7">
    <name type="scientific">Sulfitobacter sediminis</name>
    <dbReference type="NCBI Taxonomy" id="3234186"/>
    <lineage>
        <taxon>Bacteria</taxon>
        <taxon>Pseudomonadati</taxon>
        <taxon>Pseudomonadota</taxon>
        <taxon>Alphaproteobacteria</taxon>
        <taxon>Rhodobacterales</taxon>
        <taxon>Roseobacteraceae</taxon>
        <taxon>Sulfitobacter</taxon>
    </lineage>
</organism>
<evidence type="ECO:0000256" key="4">
    <source>
        <dbReference type="ARBA" id="ARBA00022833"/>
    </source>
</evidence>
<protein>
    <submittedName>
        <fullName evidence="6">MBL fold metallo-hydrolase</fullName>
    </submittedName>
</protein>
<dbReference type="EMBL" id="JBFNXX010000041">
    <property type="protein sequence ID" value="MEW9922271.1"/>
    <property type="molecule type" value="Genomic_DNA"/>
</dbReference>
<dbReference type="SUPFAM" id="SSF56281">
    <property type="entry name" value="Metallo-hydrolase/oxidoreductase"/>
    <property type="match status" value="1"/>
</dbReference>
<comment type="similarity">
    <text evidence="1">Belongs to the metallo-beta-lactamase superfamily.</text>
</comment>
<comment type="caution">
    <text evidence="6">The sequence shown here is derived from an EMBL/GenBank/DDBJ whole genome shotgun (WGS) entry which is preliminary data.</text>
</comment>
<evidence type="ECO:0000313" key="6">
    <source>
        <dbReference type="EMBL" id="MEW9922271.1"/>
    </source>
</evidence>
<dbReference type="Pfam" id="PF00753">
    <property type="entry name" value="Lactamase_B"/>
    <property type="match status" value="1"/>
</dbReference>
<dbReference type="InterPro" id="IPR001279">
    <property type="entry name" value="Metallo-B-lactamas"/>
</dbReference>
<feature type="domain" description="Metallo-beta-lactamase" evidence="5">
    <location>
        <begin position="44"/>
        <end position="249"/>
    </location>
</feature>
<dbReference type="PANTHER" id="PTHR42978:SF6">
    <property type="entry name" value="QUORUM-QUENCHING LACTONASE YTNP-RELATED"/>
    <property type="match status" value="1"/>
</dbReference>
<dbReference type="Gene3D" id="3.60.15.10">
    <property type="entry name" value="Ribonuclease Z/Hydroxyacylglutathione hydrolase-like"/>
    <property type="match status" value="1"/>
</dbReference>
<dbReference type="InterPro" id="IPR036866">
    <property type="entry name" value="RibonucZ/Hydroxyglut_hydro"/>
</dbReference>
<keyword evidence="2" id="KW-0479">Metal-binding</keyword>